<evidence type="ECO:0008006" key="4">
    <source>
        <dbReference type="Google" id="ProtNLM"/>
    </source>
</evidence>
<dbReference type="PROSITE" id="PS51257">
    <property type="entry name" value="PROKAR_LIPOPROTEIN"/>
    <property type="match status" value="1"/>
</dbReference>
<dbReference type="EMBL" id="CP098740">
    <property type="protein sequence ID" value="UZK58259.1"/>
    <property type="molecule type" value="Genomic_DNA"/>
</dbReference>
<dbReference type="Proteomes" id="UP001164963">
    <property type="component" value="Chromosome"/>
</dbReference>
<evidence type="ECO:0000256" key="1">
    <source>
        <dbReference type="SAM" id="MobiDB-lite"/>
    </source>
</evidence>
<feature type="region of interest" description="Disordered" evidence="1">
    <location>
        <begin position="37"/>
        <end position="67"/>
    </location>
</feature>
<accession>A0ABY6Q205</accession>
<reference evidence="2" key="1">
    <citation type="journal article" date="2022" name="Front. Microbiol.">
        <title>Mirubactin C rescues the lethal effect of cell wall biosynthesis mutations in Bacillus subtilis.</title>
        <authorList>
            <person name="Kepplinger B."/>
            <person name="Wen X."/>
            <person name="Tyler A.R."/>
            <person name="Kim B.Y."/>
            <person name="Brown J."/>
            <person name="Banks P."/>
            <person name="Dashti Y."/>
            <person name="Mackenzie E.S."/>
            <person name="Wills C."/>
            <person name="Kawai Y."/>
            <person name="Waldron K.J."/>
            <person name="Allenby N.E.E."/>
            <person name="Wu L.J."/>
            <person name="Hall M.J."/>
            <person name="Errington J."/>
        </authorList>
    </citation>
    <scope>NUCLEOTIDE SEQUENCE</scope>
    <source>
        <strain evidence="2">MDA8-470</strain>
    </source>
</reference>
<keyword evidence="3" id="KW-1185">Reference proteome</keyword>
<organism evidence="2 3">
    <name type="scientific">Streptomyces drozdowiczii</name>
    <dbReference type="NCBI Taxonomy" id="202862"/>
    <lineage>
        <taxon>Bacteria</taxon>
        <taxon>Bacillati</taxon>
        <taxon>Actinomycetota</taxon>
        <taxon>Actinomycetes</taxon>
        <taxon>Kitasatosporales</taxon>
        <taxon>Streptomycetaceae</taxon>
        <taxon>Streptomyces</taxon>
    </lineage>
</organism>
<proteinExistence type="predicted"/>
<sequence>MAQQARPAGAKVRKRNHAYMGTLVAVACTMVAASGCSSDKSSDPKAAPSATATAKKPSAKPADPAEAAKVEAIATYKRYWEEMQHLYADSHNNFAGLTKFAAGPALEGAKTDAKGMHDKGNLITGTVVVGRPTVTTIDVDRKIPNAVISSCLDITRWKVVKATTNKAVPLPSERLTKYLVVSTVERWPEGWRVIKDEPQGKPC</sequence>
<evidence type="ECO:0000313" key="2">
    <source>
        <dbReference type="EMBL" id="UZK58259.1"/>
    </source>
</evidence>
<protein>
    <recommendedName>
        <fullName evidence="4">Secreted protein/lipoprotein</fullName>
    </recommendedName>
</protein>
<name>A0ABY6Q205_9ACTN</name>
<evidence type="ECO:0000313" key="3">
    <source>
        <dbReference type="Proteomes" id="UP001164963"/>
    </source>
</evidence>
<dbReference type="RefSeq" id="WP_265546854.1">
    <property type="nucleotide sequence ID" value="NZ_CP098740.1"/>
</dbReference>
<feature type="compositionally biased region" description="Low complexity" evidence="1">
    <location>
        <begin position="44"/>
        <end position="67"/>
    </location>
</feature>
<gene>
    <name evidence="2" type="ORF">NEH16_33010</name>
</gene>